<evidence type="ECO:0000256" key="1">
    <source>
        <dbReference type="SAM" id="Phobius"/>
    </source>
</evidence>
<keyword evidence="3" id="KW-1185">Reference proteome</keyword>
<reference evidence="2 3" key="1">
    <citation type="submission" date="2017-06" db="EMBL/GenBank/DDBJ databases">
        <title>Complete genome sequence of Paenibacillus donghaensis KCTC 13049T isolated from East Sea sediment, South Korea.</title>
        <authorList>
            <person name="Jung B.K."/>
            <person name="Hong S.-J."/>
            <person name="Shin J.-H."/>
        </authorList>
    </citation>
    <scope>NUCLEOTIDE SEQUENCE [LARGE SCALE GENOMIC DNA]</scope>
    <source>
        <strain evidence="2 3">KCTC 13049</strain>
    </source>
</reference>
<dbReference type="EMBL" id="CP021780">
    <property type="protein sequence ID" value="ASA21841.1"/>
    <property type="molecule type" value="Genomic_DNA"/>
</dbReference>
<sequence length="272" mass="30615">MRLIGCLFMFILFIVVISAFGSSVGAGITTIIIIGLLGGVLYYIADRVEKKGLRAGEDKREHLDHVLERLHSFNPSQKIYTPDNEMIFSYDENRKQINFTNSRYNTVYEFKDIIQSEIILNEVSVSKTDRGSQLGGALIGGVLLGGVGAAIGGLSGDIKIEGKVKKIQLKITVNDIQNPNYYVLFFDSMTEIDKNDPVVKEAVEQITKWNSVINIFIKRYNEEKVLENHILDQPSSHNSSIADELLKLSNLLKEEIITKEEFDKEKSKLLNN</sequence>
<feature type="transmembrane region" description="Helical" evidence="1">
    <location>
        <begin position="28"/>
        <end position="45"/>
    </location>
</feature>
<keyword evidence="1" id="KW-0472">Membrane</keyword>
<gene>
    <name evidence="2" type="ORF">B9T62_14285</name>
</gene>
<organism evidence="2 3">
    <name type="scientific">Paenibacillus donghaensis</name>
    <dbReference type="NCBI Taxonomy" id="414771"/>
    <lineage>
        <taxon>Bacteria</taxon>
        <taxon>Bacillati</taxon>
        <taxon>Bacillota</taxon>
        <taxon>Bacilli</taxon>
        <taxon>Bacillales</taxon>
        <taxon>Paenibacillaceae</taxon>
        <taxon>Paenibacillus</taxon>
    </lineage>
</organism>
<evidence type="ECO:0000313" key="2">
    <source>
        <dbReference type="EMBL" id="ASA21841.1"/>
    </source>
</evidence>
<keyword evidence="1" id="KW-0812">Transmembrane</keyword>
<proteinExistence type="predicted"/>
<protein>
    <recommendedName>
        <fullName evidence="4">SHOCT domain-containing protein</fullName>
    </recommendedName>
</protein>
<keyword evidence="1" id="KW-1133">Transmembrane helix</keyword>
<evidence type="ECO:0008006" key="4">
    <source>
        <dbReference type="Google" id="ProtNLM"/>
    </source>
</evidence>
<dbReference type="RefSeq" id="WP_087915848.1">
    <property type="nucleotide sequence ID" value="NZ_CP021780.1"/>
</dbReference>
<accession>A0A2Z2KNW7</accession>
<dbReference type="KEGG" id="pdh:B9T62_14285"/>
<evidence type="ECO:0000313" key="3">
    <source>
        <dbReference type="Proteomes" id="UP000249890"/>
    </source>
</evidence>
<name>A0A2Z2KNW7_9BACL</name>
<dbReference type="Proteomes" id="UP000249890">
    <property type="component" value="Chromosome"/>
</dbReference>
<dbReference type="AlphaFoldDB" id="A0A2Z2KNW7"/>